<sequence length="223" mass="25502">MFTTIEFQLLGFMWDVGCSRKRSPISSSTLFFYAAHDRRDRSLGPHLVSQEKEIQNRKGSRAADEDTKDKEIKQTGALTKKNCYRSDRPFAGEVTSRPITRIRTKKTFCLKRRAGFAKSKIFFYHPGLDRHGAVDVSGDLDFPRAHGGRRNPGVEFDSALRRLVLHEPSVRDPLLGVWVWTSWTLLPASPSSDPRRLHTLFSPFQSLSQSRTDLTKDQKVKHD</sequence>
<organism evidence="2 3">
    <name type="scientific">Tenebrio molitor</name>
    <name type="common">Yellow mealworm beetle</name>
    <dbReference type="NCBI Taxonomy" id="7067"/>
    <lineage>
        <taxon>Eukaryota</taxon>
        <taxon>Metazoa</taxon>
        <taxon>Ecdysozoa</taxon>
        <taxon>Arthropoda</taxon>
        <taxon>Hexapoda</taxon>
        <taxon>Insecta</taxon>
        <taxon>Pterygota</taxon>
        <taxon>Neoptera</taxon>
        <taxon>Endopterygota</taxon>
        <taxon>Coleoptera</taxon>
        <taxon>Polyphaga</taxon>
        <taxon>Cucujiformia</taxon>
        <taxon>Tenebrionidae</taxon>
        <taxon>Tenebrio</taxon>
    </lineage>
</organism>
<accession>A0A8J6HY71</accession>
<reference evidence="2" key="1">
    <citation type="journal article" date="2020" name="J Insects Food Feed">
        <title>The yellow mealworm (Tenebrio molitor) genome: a resource for the emerging insects as food and feed industry.</title>
        <authorList>
            <person name="Eriksson T."/>
            <person name="Andere A."/>
            <person name="Kelstrup H."/>
            <person name="Emery V."/>
            <person name="Picard C."/>
        </authorList>
    </citation>
    <scope>NUCLEOTIDE SEQUENCE</scope>
    <source>
        <strain evidence="2">Stoneville</strain>
        <tissue evidence="2">Whole head</tissue>
    </source>
</reference>
<dbReference type="AlphaFoldDB" id="A0A8J6HY71"/>
<keyword evidence="3" id="KW-1185">Reference proteome</keyword>
<gene>
    <name evidence="2" type="ORF">GEV33_000389</name>
</gene>
<name>A0A8J6HY71_TENMO</name>
<evidence type="ECO:0000256" key="1">
    <source>
        <dbReference type="SAM" id="MobiDB-lite"/>
    </source>
</evidence>
<feature type="region of interest" description="Disordered" evidence="1">
    <location>
        <begin position="44"/>
        <end position="72"/>
    </location>
</feature>
<comment type="caution">
    <text evidence="2">The sequence shown here is derived from an EMBL/GenBank/DDBJ whole genome shotgun (WGS) entry which is preliminary data.</text>
</comment>
<evidence type="ECO:0000313" key="2">
    <source>
        <dbReference type="EMBL" id="KAH0822402.1"/>
    </source>
</evidence>
<dbReference type="EMBL" id="JABDTM020002491">
    <property type="protein sequence ID" value="KAH0822402.1"/>
    <property type="molecule type" value="Genomic_DNA"/>
</dbReference>
<dbReference type="Proteomes" id="UP000719412">
    <property type="component" value="Unassembled WGS sequence"/>
</dbReference>
<proteinExistence type="predicted"/>
<protein>
    <submittedName>
        <fullName evidence="2">Uncharacterized protein</fullName>
    </submittedName>
</protein>
<reference evidence="2" key="2">
    <citation type="submission" date="2021-08" db="EMBL/GenBank/DDBJ databases">
        <authorList>
            <person name="Eriksson T."/>
        </authorList>
    </citation>
    <scope>NUCLEOTIDE SEQUENCE</scope>
    <source>
        <strain evidence="2">Stoneville</strain>
        <tissue evidence="2">Whole head</tissue>
    </source>
</reference>
<evidence type="ECO:0000313" key="3">
    <source>
        <dbReference type="Proteomes" id="UP000719412"/>
    </source>
</evidence>